<dbReference type="PROSITE" id="PS51857">
    <property type="entry name" value="CSD_2"/>
    <property type="match status" value="1"/>
</dbReference>
<dbReference type="GO" id="GO:0043488">
    <property type="term" value="P:regulation of mRNA stability"/>
    <property type="evidence" value="ECO:0007669"/>
    <property type="project" value="TreeGrafter"/>
</dbReference>
<organism evidence="3 4">
    <name type="scientific">Hypsibius exemplaris</name>
    <name type="common">Freshwater tardigrade</name>
    <dbReference type="NCBI Taxonomy" id="2072580"/>
    <lineage>
        <taxon>Eukaryota</taxon>
        <taxon>Metazoa</taxon>
        <taxon>Ecdysozoa</taxon>
        <taxon>Tardigrada</taxon>
        <taxon>Eutardigrada</taxon>
        <taxon>Parachela</taxon>
        <taxon>Hypsibioidea</taxon>
        <taxon>Hypsibiidae</taxon>
        <taxon>Hypsibius</taxon>
    </lineage>
</organism>
<dbReference type="GO" id="GO:0005737">
    <property type="term" value="C:cytoplasm"/>
    <property type="evidence" value="ECO:0007669"/>
    <property type="project" value="TreeGrafter"/>
</dbReference>
<dbReference type="InterPro" id="IPR002059">
    <property type="entry name" value="CSP_DNA-bd"/>
</dbReference>
<dbReference type="Gene3D" id="2.40.50.140">
    <property type="entry name" value="Nucleic acid-binding proteins"/>
    <property type="match status" value="1"/>
</dbReference>
<dbReference type="Proteomes" id="UP000192578">
    <property type="component" value="Unassembled WGS sequence"/>
</dbReference>
<dbReference type="Pfam" id="PF00313">
    <property type="entry name" value="CSD"/>
    <property type="match status" value="1"/>
</dbReference>
<evidence type="ECO:0000259" key="2">
    <source>
        <dbReference type="PROSITE" id="PS51857"/>
    </source>
</evidence>
<dbReference type="FunFam" id="2.40.50.140:FF:000086">
    <property type="entry name" value="Cold shock domain-containing protein C2"/>
    <property type="match status" value="1"/>
</dbReference>
<dbReference type="SMART" id="SM00357">
    <property type="entry name" value="CSP"/>
    <property type="match status" value="1"/>
</dbReference>
<gene>
    <name evidence="3" type="ORF">BV898_16180</name>
</gene>
<evidence type="ECO:0000256" key="1">
    <source>
        <dbReference type="ARBA" id="ARBA00022553"/>
    </source>
</evidence>
<name>A0A9X6RKW9_HYPEX</name>
<sequence>MATNAAVTAETDALKSESGDKIDESACPLHLHDHHLHHEASHCAHPIEHVDGGHFLLPSPIPSRRNRSASAAERGATAPVNHGKVKHFCREKGHGFIVPNNGGEDVFLHVSDIDGDTVPKAGDEVIYKTILMPPKMEKLQAVHVQIIAMKPVKHEHWEDTSDLKE</sequence>
<comment type="caution">
    <text evidence="3">The sequence shown here is derived from an EMBL/GenBank/DDBJ whole genome shotgun (WGS) entry which is preliminary data.</text>
</comment>
<dbReference type="InterPro" id="IPR052069">
    <property type="entry name" value="Ca-reg_mRNA-binding_domain"/>
</dbReference>
<keyword evidence="1" id="KW-0597">Phosphoprotein</keyword>
<dbReference type="GO" id="GO:0003730">
    <property type="term" value="F:mRNA 3'-UTR binding"/>
    <property type="evidence" value="ECO:0007669"/>
    <property type="project" value="TreeGrafter"/>
</dbReference>
<dbReference type="PROSITE" id="PS00352">
    <property type="entry name" value="CSD_1"/>
    <property type="match status" value="1"/>
</dbReference>
<evidence type="ECO:0000313" key="3">
    <source>
        <dbReference type="EMBL" id="OWA51708.1"/>
    </source>
</evidence>
<evidence type="ECO:0000313" key="4">
    <source>
        <dbReference type="Proteomes" id="UP000192578"/>
    </source>
</evidence>
<dbReference type="CDD" id="cd04458">
    <property type="entry name" value="CSP_CDS"/>
    <property type="match status" value="1"/>
</dbReference>
<dbReference type="EMBL" id="MTYJ01000236">
    <property type="protein sequence ID" value="OWA51708.1"/>
    <property type="molecule type" value="Genomic_DNA"/>
</dbReference>
<dbReference type="AlphaFoldDB" id="A0A9X6RKW9"/>
<dbReference type="InterPro" id="IPR019844">
    <property type="entry name" value="CSD_CS"/>
</dbReference>
<keyword evidence="4" id="KW-1185">Reference proteome</keyword>
<dbReference type="PANTHER" id="PTHR12962">
    <property type="entry name" value="CALCIUM-REGULATED HEAT STABLE PROTEIN CRHSP-24-RELATED"/>
    <property type="match status" value="1"/>
</dbReference>
<dbReference type="PANTHER" id="PTHR12962:SF1">
    <property type="entry name" value="COLD SHOCK DOMAIN-CONTAINING PROTEIN CG9705"/>
    <property type="match status" value="1"/>
</dbReference>
<feature type="domain" description="CSD" evidence="2">
    <location>
        <begin position="80"/>
        <end position="146"/>
    </location>
</feature>
<dbReference type="SUPFAM" id="SSF50249">
    <property type="entry name" value="Nucleic acid-binding proteins"/>
    <property type="match status" value="1"/>
</dbReference>
<proteinExistence type="predicted"/>
<dbReference type="InterPro" id="IPR011129">
    <property type="entry name" value="CSD"/>
</dbReference>
<protein>
    <submittedName>
        <fullName evidence="3">Cold shock domain-containing protein</fullName>
    </submittedName>
</protein>
<accession>A0A9X6RKW9</accession>
<reference evidence="4" key="1">
    <citation type="submission" date="2017-01" db="EMBL/GenBank/DDBJ databases">
        <title>Comparative genomics of anhydrobiosis in the tardigrade Hypsibius dujardini.</title>
        <authorList>
            <person name="Yoshida Y."/>
            <person name="Koutsovoulos G."/>
            <person name="Laetsch D."/>
            <person name="Stevens L."/>
            <person name="Kumar S."/>
            <person name="Horikawa D."/>
            <person name="Ishino K."/>
            <person name="Komine S."/>
            <person name="Tomita M."/>
            <person name="Blaxter M."/>
            <person name="Arakawa K."/>
        </authorList>
    </citation>
    <scope>NUCLEOTIDE SEQUENCE [LARGE SCALE GENOMIC DNA]</scope>
    <source>
        <strain evidence="4">Z151</strain>
    </source>
</reference>
<dbReference type="InterPro" id="IPR012340">
    <property type="entry name" value="NA-bd_OB-fold"/>
</dbReference>
<dbReference type="OrthoDB" id="448492at2759"/>